<feature type="compositionally biased region" description="Basic residues" evidence="1">
    <location>
        <begin position="209"/>
        <end position="231"/>
    </location>
</feature>
<organism evidence="2 3">
    <name type="scientific">Phyllosticta citriasiana</name>
    <dbReference type="NCBI Taxonomy" id="595635"/>
    <lineage>
        <taxon>Eukaryota</taxon>
        <taxon>Fungi</taxon>
        <taxon>Dikarya</taxon>
        <taxon>Ascomycota</taxon>
        <taxon>Pezizomycotina</taxon>
        <taxon>Dothideomycetes</taxon>
        <taxon>Dothideomycetes incertae sedis</taxon>
        <taxon>Botryosphaeriales</taxon>
        <taxon>Phyllostictaceae</taxon>
        <taxon>Phyllosticta</taxon>
    </lineage>
</organism>
<keyword evidence="3" id="KW-1185">Reference proteome</keyword>
<evidence type="ECO:0000256" key="1">
    <source>
        <dbReference type="SAM" id="MobiDB-lite"/>
    </source>
</evidence>
<dbReference type="EMBL" id="JBBPHU010000008">
    <property type="protein sequence ID" value="KAK7514551.1"/>
    <property type="molecule type" value="Genomic_DNA"/>
</dbReference>
<sequence>MAGSGSASRSYALPVSAWGAMGCDGLHGIMGCQGKKVIKLEMRGQPPETAQTHRDERQWRRIQDDVAVLIGRSILVVHGSWIRCAVCETRRAVSGPAPHAASPSCAHLQQRQTVRNPGRFKRIEGSRGDGEQPGTEAGYEFGFGIWSSKDVVRVVGQDRTEGCKLLAAAGDAMDVQIFSFLSRKGRDTASGGQVQSALLRRPRGEKAAAKKRAKSSRAMACKHSRQSRQSQ</sequence>
<accession>A0ABR1KGJ3</accession>
<dbReference type="Proteomes" id="UP001363622">
    <property type="component" value="Unassembled WGS sequence"/>
</dbReference>
<evidence type="ECO:0000313" key="2">
    <source>
        <dbReference type="EMBL" id="KAK7514551.1"/>
    </source>
</evidence>
<name>A0ABR1KGJ3_9PEZI</name>
<proteinExistence type="predicted"/>
<evidence type="ECO:0000313" key="3">
    <source>
        <dbReference type="Proteomes" id="UP001363622"/>
    </source>
</evidence>
<gene>
    <name evidence="2" type="ORF">IWZ03DRAFT_218103</name>
</gene>
<feature type="region of interest" description="Disordered" evidence="1">
    <location>
        <begin position="186"/>
        <end position="231"/>
    </location>
</feature>
<protein>
    <submittedName>
        <fullName evidence="2">Uncharacterized protein</fullName>
    </submittedName>
</protein>
<reference evidence="2 3" key="1">
    <citation type="submission" date="2024-04" db="EMBL/GenBank/DDBJ databases">
        <title>Phyllosticta paracitricarpa is synonymous to the EU quarantine fungus P. citricarpa based on phylogenomic analyses.</title>
        <authorList>
            <consortium name="Lawrence Berkeley National Laboratory"/>
            <person name="Van Ingen-Buijs V.A."/>
            <person name="Van Westerhoven A.C."/>
            <person name="Haridas S."/>
            <person name="Skiadas P."/>
            <person name="Martin F."/>
            <person name="Groenewald J.Z."/>
            <person name="Crous P.W."/>
            <person name="Seidl M.F."/>
        </authorList>
    </citation>
    <scope>NUCLEOTIDE SEQUENCE [LARGE SCALE GENOMIC DNA]</scope>
    <source>
        <strain evidence="2 3">CBS 123371</strain>
    </source>
</reference>
<comment type="caution">
    <text evidence="2">The sequence shown here is derived from an EMBL/GenBank/DDBJ whole genome shotgun (WGS) entry which is preliminary data.</text>
</comment>